<dbReference type="GO" id="GO:0003735">
    <property type="term" value="F:structural constituent of ribosome"/>
    <property type="evidence" value="ECO:0007669"/>
    <property type="project" value="InterPro"/>
</dbReference>
<gene>
    <name evidence="8" type="ORF">CLEP1334_LOCUS13064</name>
</gene>
<evidence type="ECO:0000256" key="5">
    <source>
        <dbReference type="ARBA" id="ARBA00023128"/>
    </source>
</evidence>
<dbReference type="NCBIfam" id="TIGR01031">
    <property type="entry name" value="rpmF_bact"/>
    <property type="match status" value="1"/>
</dbReference>
<evidence type="ECO:0000313" key="8">
    <source>
        <dbReference type="EMBL" id="CAD8537782.1"/>
    </source>
</evidence>
<sequence>MSAKTSLQRFRPLLCLRRVDVLVPVLASCWRVLNGRFTPPPHGPSLSLVAAPAHAHEELNARTQPTLRLWWDALLLMAAPKKRTSYTRKRVRQAGQIAMRAPKLKPHLSMCPVCERMRAPHRVCEREDCKTYFKHRWL</sequence>
<protein>
    <recommendedName>
        <fullName evidence="7">Large ribosomal subunit protein bL32m</fullName>
    </recommendedName>
</protein>
<evidence type="ECO:0000256" key="3">
    <source>
        <dbReference type="ARBA" id="ARBA00022946"/>
    </source>
</evidence>
<comment type="subcellular location">
    <subcellularLocation>
        <location evidence="1">Mitochondrion</location>
    </subcellularLocation>
</comment>
<reference evidence="8" key="1">
    <citation type="submission" date="2021-01" db="EMBL/GenBank/DDBJ databases">
        <authorList>
            <person name="Corre E."/>
            <person name="Pelletier E."/>
            <person name="Niang G."/>
            <person name="Scheremetjew M."/>
            <person name="Finn R."/>
            <person name="Kale V."/>
            <person name="Holt S."/>
            <person name="Cochrane G."/>
            <person name="Meng A."/>
            <person name="Brown T."/>
            <person name="Cohen L."/>
        </authorList>
    </citation>
    <scope>NUCLEOTIDE SEQUENCE</scope>
    <source>
        <strain evidence="8">RCC1130</strain>
    </source>
</reference>
<accession>A0A7S0J1V0</accession>
<dbReference type="EMBL" id="HBER01025931">
    <property type="protein sequence ID" value="CAD8537782.1"/>
    <property type="molecule type" value="Transcribed_RNA"/>
</dbReference>
<dbReference type="InterPro" id="IPR051991">
    <property type="entry name" value="Mitoribosomal_protein_bL32"/>
</dbReference>
<dbReference type="Pfam" id="PF01783">
    <property type="entry name" value="Ribosomal_L32p"/>
    <property type="match status" value="1"/>
</dbReference>
<evidence type="ECO:0000256" key="2">
    <source>
        <dbReference type="ARBA" id="ARBA00008560"/>
    </source>
</evidence>
<evidence type="ECO:0000256" key="7">
    <source>
        <dbReference type="ARBA" id="ARBA00039935"/>
    </source>
</evidence>
<organism evidence="8">
    <name type="scientific">Calcidiscus leptoporus</name>
    <dbReference type="NCBI Taxonomy" id="127549"/>
    <lineage>
        <taxon>Eukaryota</taxon>
        <taxon>Haptista</taxon>
        <taxon>Haptophyta</taxon>
        <taxon>Prymnesiophyceae</taxon>
        <taxon>Coccolithales</taxon>
        <taxon>Calcidiscaceae</taxon>
        <taxon>Calcidiscus</taxon>
    </lineage>
</organism>
<comment type="similarity">
    <text evidence="2">Belongs to the bacterial ribosomal protein bL32 family.</text>
</comment>
<proteinExistence type="inferred from homology"/>
<keyword evidence="3" id="KW-0809">Transit peptide</keyword>
<dbReference type="GO" id="GO:0005762">
    <property type="term" value="C:mitochondrial large ribosomal subunit"/>
    <property type="evidence" value="ECO:0007669"/>
    <property type="project" value="TreeGrafter"/>
</dbReference>
<evidence type="ECO:0000256" key="1">
    <source>
        <dbReference type="ARBA" id="ARBA00004173"/>
    </source>
</evidence>
<dbReference type="InterPro" id="IPR011332">
    <property type="entry name" value="Ribosomal_zn-bd"/>
</dbReference>
<name>A0A7S0J1V0_9EUKA</name>
<keyword evidence="5" id="KW-0496">Mitochondrion</keyword>
<dbReference type="SUPFAM" id="SSF57829">
    <property type="entry name" value="Zn-binding ribosomal proteins"/>
    <property type="match status" value="1"/>
</dbReference>
<keyword evidence="4" id="KW-0689">Ribosomal protein</keyword>
<dbReference type="InterPro" id="IPR002677">
    <property type="entry name" value="Ribosomal_bL32"/>
</dbReference>
<evidence type="ECO:0000256" key="6">
    <source>
        <dbReference type="ARBA" id="ARBA00023274"/>
    </source>
</evidence>
<dbReference type="AlphaFoldDB" id="A0A7S0J1V0"/>
<keyword evidence="6" id="KW-0687">Ribonucleoprotein</keyword>
<dbReference type="PANTHER" id="PTHR21026">
    <property type="entry name" value="39S RIBOSOMAL PROTEIN L32, MITOCHONDRIAL"/>
    <property type="match status" value="1"/>
</dbReference>
<evidence type="ECO:0000256" key="4">
    <source>
        <dbReference type="ARBA" id="ARBA00022980"/>
    </source>
</evidence>
<dbReference type="PANTHER" id="PTHR21026:SF2">
    <property type="entry name" value="LARGE RIBOSOMAL SUBUNIT PROTEIN BL32M"/>
    <property type="match status" value="1"/>
</dbReference>
<dbReference type="GO" id="GO:0006412">
    <property type="term" value="P:translation"/>
    <property type="evidence" value="ECO:0007669"/>
    <property type="project" value="InterPro"/>
</dbReference>